<dbReference type="Gene3D" id="2.60.40.10">
    <property type="entry name" value="Immunoglobulins"/>
    <property type="match status" value="1"/>
</dbReference>
<organism evidence="1 2">
    <name type="scientific">Elusimicrobium minutum (strain Pei191)</name>
    <dbReference type="NCBI Taxonomy" id="445932"/>
    <lineage>
        <taxon>Bacteria</taxon>
        <taxon>Pseudomonadati</taxon>
        <taxon>Elusimicrobiota</taxon>
        <taxon>Elusimicrobia</taxon>
        <taxon>Elusimicrobiales</taxon>
        <taxon>Elusimicrobiaceae</taxon>
        <taxon>Elusimicrobium</taxon>
    </lineage>
</organism>
<evidence type="ECO:0000313" key="1">
    <source>
        <dbReference type="EMBL" id="ACC98009.1"/>
    </source>
</evidence>
<evidence type="ECO:0000313" key="2">
    <source>
        <dbReference type="Proteomes" id="UP000001029"/>
    </source>
</evidence>
<name>B2KBI7_ELUMP</name>
<dbReference type="InterPro" id="IPR013783">
    <property type="entry name" value="Ig-like_fold"/>
</dbReference>
<evidence type="ECO:0008006" key="3">
    <source>
        <dbReference type="Google" id="ProtNLM"/>
    </source>
</evidence>
<protein>
    <recommendedName>
        <fullName evidence="3">Pili assembly chaperone N-terminal domain-containing protein</fullName>
    </recommendedName>
</protein>
<keyword evidence="2" id="KW-1185">Reference proteome</keyword>
<dbReference type="HOGENOM" id="CLU_079620_0_0_0"/>
<accession>B2KBI7</accession>
<reference evidence="1 2" key="1">
    <citation type="journal article" date="2009" name="Appl. Environ. Microbiol.">
        <title>Genomic analysis of 'Elusimicrobium minutum,' the first cultivated representative of the phylum 'Elusimicrobia' (formerly termite group 1).</title>
        <authorList>
            <person name="Herlemann D.P.R."/>
            <person name="Geissinger O."/>
            <person name="Ikeda-Ohtsubo W."/>
            <person name="Kunin V."/>
            <person name="Sun H."/>
            <person name="Lapidus A."/>
            <person name="Hugenholtz P."/>
            <person name="Brune A."/>
        </authorList>
    </citation>
    <scope>NUCLEOTIDE SEQUENCE [LARGE SCALE GENOMIC DNA]</scope>
    <source>
        <strain evidence="1 2">Pei191</strain>
    </source>
</reference>
<sequence>MIMKRILLSTIFLFAVNCAVASISIHPYSLEFEMSSKKRMHSVRIINNSQEEKTYRVSFVNYVQREDGSYREPMPQEVLNTADAYLYFSPRQFTLKPGKMQTVNVIRRPTAELPDGEYVSHLKVAEVDIPVSREQAAEKQQKNEPGALQFQLKALYAVTIPVTLQKGNLESKFEISNAQLSVRDAVTVMEVVLQATGTKSARGDISIRDSKKKVIGQLNNVRIFPYNKERRLAIPLSKTEQELVGETLTVILKNKETGKNVSEKKISI</sequence>
<gene>
    <name evidence="1" type="ordered locus">Emin_0452</name>
</gene>
<dbReference type="KEGG" id="emi:Emin_0452"/>
<proteinExistence type="predicted"/>
<dbReference type="Proteomes" id="UP000001029">
    <property type="component" value="Chromosome"/>
</dbReference>
<dbReference type="InterPro" id="IPR008962">
    <property type="entry name" value="PapD-like_sf"/>
</dbReference>
<dbReference type="AlphaFoldDB" id="B2KBI7"/>
<dbReference type="EMBL" id="CP001055">
    <property type="protein sequence ID" value="ACC98009.1"/>
    <property type="molecule type" value="Genomic_DNA"/>
</dbReference>
<dbReference type="STRING" id="445932.Emin_0452"/>
<dbReference type="SUPFAM" id="SSF49354">
    <property type="entry name" value="PapD-like"/>
    <property type="match status" value="1"/>
</dbReference>